<dbReference type="EMBL" id="ATFQ01000041">
    <property type="protein sequence ID" value="EPQ20940.1"/>
    <property type="molecule type" value="Genomic_DNA"/>
</dbReference>
<sequence length="258" mass="27942">MIAMDTAARVETTGQELTRLLAVAVEAFTAAARVTQRPVKRGADGYLEADKSADPQRLNWSEFVCAALAGAAANMGGSRELLADRPPAIEDQHVKALLAHTLGSKDEDIACHRTEPVHVTLHMLAILSDLARELAQADVHGTDIRRLEAHLDMVGLDRARTEPAAVDGAYQDSIAKRILLPIGEDMKTYLLRSNMLCPCPITVHIDLSCKRSGTLFGGAADSFTEKLIREAAEESARPWLVDRWSEIQAVPVSARTAG</sequence>
<comment type="caution">
    <text evidence="1">The sequence shown here is derived from an EMBL/GenBank/DDBJ whole genome shotgun (WGS) entry which is preliminary data.</text>
</comment>
<dbReference type="Proteomes" id="UP000014969">
    <property type="component" value="Unassembled WGS sequence"/>
</dbReference>
<protein>
    <submittedName>
        <fullName evidence="1">Uncharacterized protein</fullName>
    </submittedName>
</protein>
<evidence type="ECO:0000313" key="1">
    <source>
        <dbReference type="EMBL" id="EPQ20940.1"/>
    </source>
</evidence>
<gene>
    <name evidence="1" type="ORF">J108_23860</name>
</gene>
<proteinExistence type="predicted"/>
<evidence type="ECO:0000313" key="2">
    <source>
        <dbReference type="Proteomes" id="UP000014969"/>
    </source>
</evidence>
<dbReference type="AlphaFoldDB" id="A0A829HNY3"/>
<accession>A0A829HNY3</accession>
<organism evidence="1 2">
    <name type="scientific">Mycobacteroides abscessus subsp. bolletii CRM-0020</name>
    <dbReference type="NCBI Taxonomy" id="1306401"/>
    <lineage>
        <taxon>Bacteria</taxon>
        <taxon>Bacillati</taxon>
        <taxon>Actinomycetota</taxon>
        <taxon>Actinomycetes</taxon>
        <taxon>Mycobacteriales</taxon>
        <taxon>Mycobacteriaceae</taxon>
        <taxon>Mycobacteroides</taxon>
        <taxon>Mycobacteroides abscessus</taxon>
    </lineage>
</organism>
<name>A0A829HNY3_9MYCO</name>
<reference evidence="1 2" key="1">
    <citation type="journal article" date="2013" name="Genome Announc.">
        <title>Genome Sequence of an Epidemic Isolate of Mycobacterium abscessus subsp. bolletii from Rio de Janeiro, Brazil.</title>
        <authorList>
            <person name="Davidson R.M."/>
            <person name="Reynolds P.R."/>
            <person name="Farias-Hesson E."/>
            <person name="Duarte R.S."/>
            <person name="Jackson M."/>
            <person name="Strong M."/>
        </authorList>
    </citation>
    <scope>NUCLEOTIDE SEQUENCE [LARGE SCALE GENOMIC DNA]</scope>
    <source>
        <strain evidence="1 2">CRM-0020</strain>
    </source>
</reference>